<dbReference type="EMBL" id="CADEPM010000012">
    <property type="protein sequence ID" value="CAB3410988.1"/>
    <property type="molecule type" value="Genomic_DNA"/>
</dbReference>
<organism evidence="2 3">
    <name type="scientific">Caenorhabditis bovis</name>
    <dbReference type="NCBI Taxonomy" id="2654633"/>
    <lineage>
        <taxon>Eukaryota</taxon>
        <taxon>Metazoa</taxon>
        <taxon>Ecdysozoa</taxon>
        <taxon>Nematoda</taxon>
        <taxon>Chromadorea</taxon>
        <taxon>Rhabditida</taxon>
        <taxon>Rhabditina</taxon>
        <taxon>Rhabditomorpha</taxon>
        <taxon>Rhabditoidea</taxon>
        <taxon>Rhabditidae</taxon>
        <taxon>Peloderinae</taxon>
        <taxon>Caenorhabditis</taxon>
    </lineage>
</organism>
<dbReference type="Proteomes" id="UP000494206">
    <property type="component" value="Unassembled WGS sequence"/>
</dbReference>
<sequence>MSKIVLICCIAVAIAHYVPAPVNPYYYNTNGQIVVTGSQQELLRIGNRIISQPAKASINCQTCRLCCKATVPWKTEQYPIYGYRQIVGTSTNGVGVGVGTFGTGTSTTGISTTGTIGGTQVIYTRNGTSVGTQTNGGYRTSSNGGGIAGGNTIDYNGGQVVIPGSNGGNTNGGQVVIPGSNGNNGGIIYPGNNFPGNFGPQINIPSSGYAVAPAATTQTPCNPVTIPSAPSTHPPCVATTPNPGYATPASTQGYVTSTAGYVTTPTTIATYATTPGYATAPTPTQGYALPPSGYPQHGYAGYSAPLNYTSPEVYPIPQGYPTTTTIPGYASPTITQGYAQKSHGSYADSFVSAAPSIPSYPKMSVVAMPTTDSPIIVTTTTNTNTNGGIFTPENCCFVNIHNLKATVSCGVVGKECCKDARTCPNTDTHTLDVDRAIFGVPSGPIECKDAVRRGFVSEEQIRGFCTQYVPSGNSLTVSSTSAIASILAFVVSMIMCL</sequence>
<accession>A0A8S1FCJ6</accession>
<reference evidence="2 3" key="1">
    <citation type="submission" date="2020-04" db="EMBL/GenBank/DDBJ databases">
        <authorList>
            <person name="Laetsch R D."/>
            <person name="Stevens L."/>
            <person name="Kumar S."/>
            <person name="Blaxter L. M."/>
        </authorList>
    </citation>
    <scope>NUCLEOTIDE SEQUENCE [LARGE SCALE GENOMIC DNA]</scope>
</reference>
<feature type="chain" id="PRO_5035723393" evidence="1">
    <location>
        <begin position="16"/>
        <end position="497"/>
    </location>
</feature>
<evidence type="ECO:0000313" key="3">
    <source>
        <dbReference type="Proteomes" id="UP000494206"/>
    </source>
</evidence>
<gene>
    <name evidence="2" type="ORF">CBOVIS_LOCUS12431</name>
</gene>
<evidence type="ECO:0000256" key="1">
    <source>
        <dbReference type="SAM" id="SignalP"/>
    </source>
</evidence>
<protein>
    <submittedName>
        <fullName evidence="2">Uncharacterized protein</fullName>
    </submittedName>
</protein>
<feature type="signal peptide" evidence="1">
    <location>
        <begin position="1"/>
        <end position="15"/>
    </location>
</feature>
<keyword evidence="1" id="KW-0732">Signal</keyword>
<keyword evidence="3" id="KW-1185">Reference proteome</keyword>
<name>A0A8S1FCJ6_9PELO</name>
<comment type="caution">
    <text evidence="2">The sequence shown here is derived from an EMBL/GenBank/DDBJ whole genome shotgun (WGS) entry which is preliminary data.</text>
</comment>
<evidence type="ECO:0000313" key="2">
    <source>
        <dbReference type="EMBL" id="CAB3410988.1"/>
    </source>
</evidence>
<dbReference type="AlphaFoldDB" id="A0A8S1FCJ6"/>
<proteinExistence type="predicted"/>